<dbReference type="EMBL" id="LR796222">
    <property type="protein sequence ID" value="CAB4128480.1"/>
    <property type="molecule type" value="Genomic_DNA"/>
</dbReference>
<sequence>MNTFKTKFKMALPNAVLYVESLPVEIQNKVLIFRDLTGRNRVDYLVCHIVKQTYEDTGVFITSDDHFLKRDRYILALCEINNKNLKT</sequence>
<accession>A0A6J5L764</accession>
<gene>
    <name evidence="1" type="ORF">UFOVP105_43</name>
</gene>
<evidence type="ECO:0000313" key="1">
    <source>
        <dbReference type="EMBL" id="CAB4128480.1"/>
    </source>
</evidence>
<protein>
    <submittedName>
        <fullName evidence="1">Uncharacterized protein</fullName>
    </submittedName>
</protein>
<organism evidence="1">
    <name type="scientific">uncultured Caudovirales phage</name>
    <dbReference type="NCBI Taxonomy" id="2100421"/>
    <lineage>
        <taxon>Viruses</taxon>
        <taxon>Duplodnaviria</taxon>
        <taxon>Heunggongvirae</taxon>
        <taxon>Uroviricota</taxon>
        <taxon>Caudoviricetes</taxon>
        <taxon>Peduoviridae</taxon>
        <taxon>Maltschvirus</taxon>
        <taxon>Maltschvirus maltsch</taxon>
    </lineage>
</organism>
<name>A0A6J5L764_9CAUD</name>
<proteinExistence type="predicted"/>
<reference evidence="1" key="1">
    <citation type="submission" date="2020-04" db="EMBL/GenBank/DDBJ databases">
        <authorList>
            <person name="Chiriac C."/>
            <person name="Salcher M."/>
            <person name="Ghai R."/>
            <person name="Kavagutti S V."/>
        </authorList>
    </citation>
    <scope>NUCLEOTIDE SEQUENCE</scope>
</reference>